<dbReference type="EMBL" id="MU118066">
    <property type="protein sequence ID" value="KAF9646151.1"/>
    <property type="molecule type" value="Genomic_DNA"/>
</dbReference>
<protein>
    <submittedName>
        <fullName evidence="1">Uncharacterized protein</fullName>
    </submittedName>
</protein>
<name>A0ACB6Z952_THEGA</name>
<proteinExistence type="predicted"/>
<evidence type="ECO:0000313" key="2">
    <source>
        <dbReference type="Proteomes" id="UP000886501"/>
    </source>
</evidence>
<dbReference type="Proteomes" id="UP000886501">
    <property type="component" value="Unassembled WGS sequence"/>
</dbReference>
<comment type="caution">
    <text evidence="1">The sequence shown here is derived from an EMBL/GenBank/DDBJ whole genome shotgun (WGS) entry which is preliminary data.</text>
</comment>
<keyword evidence="2" id="KW-1185">Reference proteome</keyword>
<reference evidence="1" key="1">
    <citation type="submission" date="2019-10" db="EMBL/GenBank/DDBJ databases">
        <authorList>
            <consortium name="DOE Joint Genome Institute"/>
            <person name="Kuo A."/>
            <person name="Miyauchi S."/>
            <person name="Kiss E."/>
            <person name="Drula E."/>
            <person name="Kohler A."/>
            <person name="Sanchez-Garcia M."/>
            <person name="Andreopoulos B."/>
            <person name="Barry K.W."/>
            <person name="Bonito G."/>
            <person name="Buee M."/>
            <person name="Carver A."/>
            <person name="Chen C."/>
            <person name="Cichocki N."/>
            <person name="Clum A."/>
            <person name="Culley D."/>
            <person name="Crous P.W."/>
            <person name="Fauchery L."/>
            <person name="Girlanda M."/>
            <person name="Hayes R."/>
            <person name="Keri Z."/>
            <person name="Labutti K."/>
            <person name="Lipzen A."/>
            <person name="Lombard V."/>
            <person name="Magnuson J."/>
            <person name="Maillard F."/>
            <person name="Morin E."/>
            <person name="Murat C."/>
            <person name="Nolan M."/>
            <person name="Ohm R."/>
            <person name="Pangilinan J."/>
            <person name="Pereira M."/>
            <person name="Perotto S."/>
            <person name="Peter M."/>
            <person name="Riley R."/>
            <person name="Sitrit Y."/>
            <person name="Stielow B."/>
            <person name="Szollosi G."/>
            <person name="Zifcakova L."/>
            <person name="Stursova M."/>
            <person name="Spatafora J.W."/>
            <person name="Tedersoo L."/>
            <person name="Vaario L.-M."/>
            <person name="Yamada A."/>
            <person name="Yan M."/>
            <person name="Wang P."/>
            <person name="Xu J."/>
            <person name="Bruns T."/>
            <person name="Baldrian P."/>
            <person name="Vilgalys R."/>
            <person name="Henrissat B."/>
            <person name="Grigoriev I.V."/>
            <person name="Hibbett D."/>
            <person name="Nagy L.G."/>
            <person name="Martin F.M."/>
        </authorList>
    </citation>
    <scope>NUCLEOTIDE SEQUENCE</scope>
    <source>
        <strain evidence="1">P2</strain>
    </source>
</reference>
<gene>
    <name evidence="1" type="ORF">BDM02DRAFT_3271192</name>
</gene>
<organism evidence="1 2">
    <name type="scientific">Thelephora ganbajun</name>
    <name type="common">Ganba fungus</name>
    <dbReference type="NCBI Taxonomy" id="370292"/>
    <lineage>
        <taxon>Eukaryota</taxon>
        <taxon>Fungi</taxon>
        <taxon>Dikarya</taxon>
        <taxon>Basidiomycota</taxon>
        <taxon>Agaricomycotina</taxon>
        <taxon>Agaricomycetes</taxon>
        <taxon>Thelephorales</taxon>
        <taxon>Thelephoraceae</taxon>
        <taxon>Thelephora</taxon>
    </lineage>
</organism>
<sequence length="331" mass="35781">MKSSLLTSPNLLGSCYPYKNRGHFFGGGLNPLQEPMRLAQSPVVNYFTSDYPWGSDVFTDTNAVQRPAADEPHLFRRPFPMISDSVPSLLSSIFDSADNANGLSIPWVLGSFFQLVPMILSTALPTSNEPLGLGPVNEGRTTNAFADTLREAMAASREAGPSGSSASSLTLDIAPSPSSSTLLLRTYPSDPDSEQAEVDHAILMSSIEHVENSLHTLQANFVFPTRLDCHLPSNTNFHASGSIDEDTDSYIAAYLPITPVNSIVLDFVQDLRGLLHRLDYADSNNDMEANSMKEKVAGAISRVLEDVEGEVEEAIGKWMSLQATGADVVGR</sequence>
<reference evidence="1" key="2">
    <citation type="journal article" date="2020" name="Nat. Commun.">
        <title>Large-scale genome sequencing of mycorrhizal fungi provides insights into the early evolution of symbiotic traits.</title>
        <authorList>
            <person name="Miyauchi S."/>
            <person name="Kiss E."/>
            <person name="Kuo A."/>
            <person name="Drula E."/>
            <person name="Kohler A."/>
            <person name="Sanchez-Garcia M."/>
            <person name="Morin E."/>
            <person name="Andreopoulos B."/>
            <person name="Barry K.W."/>
            <person name="Bonito G."/>
            <person name="Buee M."/>
            <person name="Carver A."/>
            <person name="Chen C."/>
            <person name="Cichocki N."/>
            <person name="Clum A."/>
            <person name="Culley D."/>
            <person name="Crous P.W."/>
            <person name="Fauchery L."/>
            <person name="Girlanda M."/>
            <person name="Hayes R.D."/>
            <person name="Keri Z."/>
            <person name="LaButti K."/>
            <person name="Lipzen A."/>
            <person name="Lombard V."/>
            <person name="Magnuson J."/>
            <person name="Maillard F."/>
            <person name="Murat C."/>
            <person name="Nolan M."/>
            <person name="Ohm R.A."/>
            <person name="Pangilinan J."/>
            <person name="Pereira M.F."/>
            <person name="Perotto S."/>
            <person name="Peter M."/>
            <person name="Pfister S."/>
            <person name="Riley R."/>
            <person name="Sitrit Y."/>
            <person name="Stielow J.B."/>
            <person name="Szollosi G."/>
            <person name="Zifcakova L."/>
            <person name="Stursova M."/>
            <person name="Spatafora J.W."/>
            <person name="Tedersoo L."/>
            <person name="Vaario L.M."/>
            <person name="Yamada A."/>
            <person name="Yan M."/>
            <person name="Wang P."/>
            <person name="Xu J."/>
            <person name="Bruns T."/>
            <person name="Baldrian P."/>
            <person name="Vilgalys R."/>
            <person name="Dunand C."/>
            <person name="Henrissat B."/>
            <person name="Grigoriev I.V."/>
            <person name="Hibbett D."/>
            <person name="Nagy L.G."/>
            <person name="Martin F.M."/>
        </authorList>
    </citation>
    <scope>NUCLEOTIDE SEQUENCE</scope>
    <source>
        <strain evidence="1">P2</strain>
    </source>
</reference>
<accession>A0ACB6Z952</accession>
<evidence type="ECO:0000313" key="1">
    <source>
        <dbReference type="EMBL" id="KAF9646151.1"/>
    </source>
</evidence>